<feature type="non-terminal residue" evidence="1">
    <location>
        <position position="101"/>
    </location>
</feature>
<accession>A0ABN7XL82</accession>
<evidence type="ECO:0000313" key="2">
    <source>
        <dbReference type="Proteomes" id="UP000789901"/>
    </source>
</evidence>
<feature type="non-terminal residue" evidence="1">
    <location>
        <position position="1"/>
    </location>
</feature>
<organism evidence="1 2">
    <name type="scientific">Gigaspora margarita</name>
    <dbReference type="NCBI Taxonomy" id="4874"/>
    <lineage>
        <taxon>Eukaryota</taxon>
        <taxon>Fungi</taxon>
        <taxon>Fungi incertae sedis</taxon>
        <taxon>Mucoromycota</taxon>
        <taxon>Glomeromycotina</taxon>
        <taxon>Glomeromycetes</taxon>
        <taxon>Diversisporales</taxon>
        <taxon>Gigasporaceae</taxon>
        <taxon>Gigaspora</taxon>
    </lineage>
</organism>
<gene>
    <name evidence="1" type="ORF">GMARGA_LOCUS43535</name>
</gene>
<evidence type="ECO:0000313" key="1">
    <source>
        <dbReference type="EMBL" id="CAG8854714.1"/>
    </source>
</evidence>
<comment type="caution">
    <text evidence="1">The sequence shown here is derived from an EMBL/GenBank/DDBJ whole genome shotgun (WGS) entry which is preliminary data.</text>
</comment>
<sequence>FLQLERVQRDKNLGFIAKVNNLNANGIVESSLSICQAVLVYADDTTWIATSKKQIERTIEIAEQFFYINNIEINSSKSKLVVLNSGLLDQDKNISFCKAKL</sequence>
<proteinExistence type="predicted"/>
<reference evidence="1 2" key="1">
    <citation type="submission" date="2021-06" db="EMBL/GenBank/DDBJ databases">
        <authorList>
            <person name="Kallberg Y."/>
            <person name="Tangrot J."/>
            <person name="Rosling A."/>
        </authorList>
    </citation>
    <scope>NUCLEOTIDE SEQUENCE [LARGE SCALE GENOMIC DNA]</scope>
    <source>
        <strain evidence="1 2">120-4 pot B 10/14</strain>
    </source>
</reference>
<protein>
    <submittedName>
        <fullName evidence="1">43222_t:CDS:1</fullName>
    </submittedName>
</protein>
<dbReference type="EMBL" id="CAJVQB010141584">
    <property type="protein sequence ID" value="CAG8854714.1"/>
    <property type="molecule type" value="Genomic_DNA"/>
</dbReference>
<name>A0ABN7XL82_GIGMA</name>
<keyword evidence="2" id="KW-1185">Reference proteome</keyword>
<dbReference type="Proteomes" id="UP000789901">
    <property type="component" value="Unassembled WGS sequence"/>
</dbReference>